<feature type="region of interest" description="Disordered" evidence="1">
    <location>
        <begin position="17"/>
        <end position="46"/>
    </location>
</feature>
<dbReference type="AlphaFoldDB" id="A0A8J3CMU8"/>
<evidence type="ECO:0000313" key="2">
    <source>
        <dbReference type="EMBL" id="GHA70712.1"/>
    </source>
</evidence>
<accession>A0A8J3CMU8</accession>
<dbReference type="EMBL" id="BMZG01000004">
    <property type="protein sequence ID" value="GHA70712.1"/>
    <property type="molecule type" value="Genomic_DNA"/>
</dbReference>
<evidence type="ECO:0000313" key="3">
    <source>
        <dbReference type="Proteomes" id="UP000614287"/>
    </source>
</evidence>
<reference evidence="2" key="1">
    <citation type="journal article" date="2014" name="Int. J. Syst. Evol. Microbiol.">
        <title>Complete genome sequence of Corynebacterium casei LMG S-19264T (=DSM 44701T), isolated from a smear-ripened cheese.</title>
        <authorList>
            <consortium name="US DOE Joint Genome Institute (JGI-PGF)"/>
            <person name="Walter F."/>
            <person name="Albersmeier A."/>
            <person name="Kalinowski J."/>
            <person name="Ruckert C."/>
        </authorList>
    </citation>
    <scope>NUCLEOTIDE SEQUENCE</scope>
    <source>
        <strain evidence="2">KCTC 32501</strain>
    </source>
</reference>
<sequence length="83" mass="9783">MTTPKIPKINRNGWTVARRKRQSQAIHRWKPWQQSTGAKTEEGKATVSRNAYKGGVWIKLKALRRETRALLREQRDMLDKLKQ</sequence>
<name>A0A8J3CMU8_9BURK</name>
<gene>
    <name evidence="2" type="ORF">GCM10009007_09410</name>
</gene>
<proteinExistence type="predicted"/>
<organism evidence="2 3">
    <name type="scientific">Formosimonas limnophila</name>
    <dbReference type="NCBI Taxonomy" id="1384487"/>
    <lineage>
        <taxon>Bacteria</taxon>
        <taxon>Pseudomonadati</taxon>
        <taxon>Pseudomonadota</taxon>
        <taxon>Betaproteobacteria</taxon>
        <taxon>Burkholderiales</taxon>
        <taxon>Burkholderiaceae</taxon>
        <taxon>Formosimonas</taxon>
    </lineage>
</organism>
<reference evidence="2" key="2">
    <citation type="submission" date="2020-09" db="EMBL/GenBank/DDBJ databases">
        <authorList>
            <person name="Sun Q."/>
            <person name="Kim S."/>
        </authorList>
    </citation>
    <scope>NUCLEOTIDE SEQUENCE</scope>
    <source>
        <strain evidence="2">KCTC 32501</strain>
    </source>
</reference>
<protein>
    <submittedName>
        <fullName evidence="2">Uncharacterized protein</fullName>
    </submittedName>
</protein>
<comment type="caution">
    <text evidence="2">The sequence shown here is derived from an EMBL/GenBank/DDBJ whole genome shotgun (WGS) entry which is preliminary data.</text>
</comment>
<keyword evidence="3" id="KW-1185">Reference proteome</keyword>
<evidence type="ECO:0000256" key="1">
    <source>
        <dbReference type="SAM" id="MobiDB-lite"/>
    </source>
</evidence>
<dbReference type="Proteomes" id="UP000614287">
    <property type="component" value="Unassembled WGS sequence"/>
</dbReference>
<feature type="compositionally biased region" description="Basic residues" evidence="1">
    <location>
        <begin position="17"/>
        <end position="30"/>
    </location>
</feature>